<evidence type="ECO:0000313" key="2">
    <source>
        <dbReference type="EMBL" id="KAF7342712.1"/>
    </source>
</evidence>
<gene>
    <name evidence="2" type="ORF">MSAN_02029100</name>
</gene>
<keyword evidence="1" id="KW-0812">Transmembrane</keyword>
<evidence type="ECO:0000313" key="3">
    <source>
        <dbReference type="Proteomes" id="UP000623467"/>
    </source>
</evidence>
<dbReference type="Proteomes" id="UP000623467">
    <property type="component" value="Unassembled WGS sequence"/>
</dbReference>
<dbReference type="OrthoDB" id="3264182at2759"/>
<keyword evidence="1" id="KW-1133">Transmembrane helix</keyword>
<feature type="transmembrane region" description="Helical" evidence="1">
    <location>
        <begin position="92"/>
        <end position="111"/>
    </location>
</feature>
<evidence type="ECO:0000256" key="1">
    <source>
        <dbReference type="SAM" id="Phobius"/>
    </source>
</evidence>
<dbReference type="EMBL" id="JACAZH010000025">
    <property type="protein sequence ID" value="KAF7342712.1"/>
    <property type="molecule type" value="Genomic_DNA"/>
</dbReference>
<name>A0A8H6XLM6_9AGAR</name>
<accession>A0A8H6XLM6</accession>
<organism evidence="2 3">
    <name type="scientific">Mycena sanguinolenta</name>
    <dbReference type="NCBI Taxonomy" id="230812"/>
    <lineage>
        <taxon>Eukaryota</taxon>
        <taxon>Fungi</taxon>
        <taxon>Dikarya</taxon>
        <taxon>Basidiomycota</taxon>
        <taxon>Agaricomycotina</taxon>
        <taxon>Agaricomycetes</taxon>
        <taxon>Agaricomycetidae</taxon>
        <taxon>Agaricales</taxon>
        <taxon>Marasmiineae</taxon>
        <taxon>Mycenaceae</taxon>
        <taxon>Mycena</taxon>
    </lineage>
</organism>
<protein>
    <submittedName>
        <fullName evidence="2">Uncharacterized protein</fullName>
    </submittedName>
</protein>
<reference evidence="2" key="1">
    <citation type="submission" date="2020-05" db="EMBL/GenBank/DDBJ databases">
        <title>Mycena genomes resolve the evolution of fungal bioluminescence.</title>
        <authorList>
            <person name="Tsai I.J."/>
        </authorList>
    </citation>
    <scope>NUCLEOTIDE SEQUENCE</scope>
    <source>
        <strain evidence="2">160909Yilan</strain>
    </source>
</reference>
<comment type="caution">
    <text evidence="2">The sequence shown here is derived from an EMBL/GenBank/DDBJ whole genome shotgun (WGS) entry which is preliminary data.</text>
</comment>
<keyword evidence="1" id="KW-0472">Membrane</keyword>
<dbReference type="AlphaFoldDB" id="A0A8H6XLM6"/>
<keyword evidence="3" id="KW-1185">Reference proteome</keyword>
<sequence length="153" mass="17504">MYRATRTTHHARLQSKDTRAGVMFQTHLLDFHIRPPISGADLLIDPPNLLARCPNVRATCNILERFVLRECGVGEFRLHATSSTSPFNVQHWFNTLTQLLLVLIWFLSYIMPYRYIQPQQKTLLPSIKKTVHKNSDIATMIEMDVDSGLGDVA</sequence>
<proteinExistence type="predicted"/>